<name>A0A4R6RXR9_LABRH</name>
<dbReference type="GO" id="GO:0003677">
    <property type="term" value="F:DNA binding"/>
    <property type="evidence" value="ECO:0007669"/>
    <property type="project" value="InterPro"/>
</dbReference>
<dbReference type="Proteomes" id="UP000295444">
    <property type="component" value="Unassembled WGS sequence"/>
</dbReference>
<dbReference type="InterPro" id="IPR036894">
    <property type="entry name" value="YbaB-like_sf"/>
</dbReference>
<organism evidence="1 2">
    <name type="scientific">Labedaea rhizosphaerae</name>
    <dbReference type="NCBI Taxonomy" id="598644"/>
    <lineage>
        <taxon>Bacteria</taxon>
        <taxon>Bacillati</taxon>
        <taxon>Actinomycetota</taxon>
        <taxon>Actinomycetes</taxon>
        <taxon>Pseudonocardiales</taxon>
        <taxon>Pseudonocardiaceae</taxon>
        <taxon>Labedaea</taxon>
    </lineage>
</organism>
<dbReference type="OrthoDB" id="3638497at2"/>
<gene>
    <name evidence="1" type="ORF">EV186_1082</name>
</gene>
<evidence type="ECO:0000313" key="2">
    <source>
        <dbReference type="Proteomes" id="UP000295444"/>
    </source>
</evidence>
<dbReference type="InterPro" id="IPR004401">
    <property type="entry name" value="YbaB/EbfC"/>
</dbReference>
<proteinExistence type="predicted"/>
<dbReference type="EMBL" id="SNXZ01000008">
    <property type="protein sequence ID" value="TDP91793.1"/>
    <property type="molecule type" value="Genomic_DNA"/>
</dbReference>
<dbReference type="Pfam" id="PF02575">
    <property type="entry name" value="YbaB_DNA_bd"/>
    <property type="match status" value="1"/>
</dbReference>
<sequence>MPADETEDTQVAAFAALTAELAGQRFTATSDGGHVRAEVDGTGVLLRITVAEGALRGAHPERVGPDTVAAIAAARAAATAAAEPRVAEVFA</sequence>
<dbReference type="RefSeq" id="WP_133853384.1">
    <property type="nucleotide sequence ID" value="NZ_SNXZ01000008.1"/>
</dbReference>
<dbReference type="SUPFAM" id="SSF82607">
    <property type="entry name" value="YbaB-like"/>
    <property type="match status" value="1"/>
</dbReference>
<accession>A0A4R6RXR9</accession>
<protein>
    <recommendedName>
        <fullName evidence="3">YbaB/EbfC DNA-binding family protein</fullName>
    </recommendedName>
</protein>
<evidence type="ECO:0008006" key="3">
    <source>
        <dbReference type="Google" id="ProtNLM"/>
    </source>
</evidence>
<dbReference type="AlphaFoldDB" id="A0A4R6RXR9"/>
<comment type="caution">
    <text evidence="1">The sequence shown here is derived from an EMBL/GenBank/DDBJ whole genome shotgun (WGS) entry which is preliminary data.</text>
</comment>
<dbReference type="Gene3D" id="3.30.1310.10">
    <property type="entry name" value="Nucleoid-associated protein YbaB-like domain"/>
    <property type="match status" value="1"/>
</dbReference>
<evidence type="ECO:0000313" key="1">
    <source>
        <dbReference type="EMBL" id="TDP91793.1"/>
    </source>
</evidence>
<keyword evidence="2" id="KW-1185">Reference proteome</keyword>
<reference evidence="1 2" key="1">
    <citation type="submission" date="2019-03" db="EMBL/GenBank/DDBJ databases">
        <title>Genomic Encyclopedia of Type Strains, Phase IV (KMG-IV): sequencing the most valuable type-strain genomes for metagenomic binning, comparative biology and taxonomic classification.</title>
        <authorList>
            <person name="Goeker M."/>
        </authorList>
    </citation>
    <scope>NUCLEOTIDE SEQUENCE [LARGE SCALE GENOMIC DNA]</scope>
    <source>
        <strain evidence="1 2">DSM 45361</strain>
    </source>
</reference>